<dbReference type="Proteomes" id="UP001329915">
    <property type="component" value="Chromosome"/>
</dbReference>
<sequence>MHLSTLLGPIFSIILINLVLSGDNAAVIGLAIKDLSEDNRKKAAIIGAGGAVLLRVILTVIAGVLITIPYLEFIGGVILIGITWSLISGNNDEANVKSDTTMWGAITTIIIADLTMSFDNVMGIAGAANGNTLLLILGLLISIPIVVFGSNLLAKVMNRYPVIIYIGGAILAHTSIDMILKDHGLDLTHYLNHTTTMAVSWGIALVVLLWGWMQVRQASGEES</sequence>
<evidence type="ECO:0000256" key="5">
    <source>
        <dbReference type="ARBA" id="ARBA00023136"/>
    </source>
</evidence>
<keyword evidence="5 6" id="KW-0472">Membrane</keyword>
<dbReference type="PANTHER" id="PTHR30238">
    <property type="entry name" value="MEMBRANE BOUND PREDICTED REDOX MODULATOR"/>
    <property type="match status" value="1"/>
</dbReference>
<dbReference type="GO" id="GO:0016020">
    <property type="term" value="C:membrane"/>
    <property type="evidence" value="ECO:0007669"/>
    <property type="project" value="UniProtKB-SubCell"/>
</dbReference>
<comment type="subcellular location">
    <subcellularLocation>
        <location evidence="1">Membrane</location>
        <topology evidence="1">Multi-pass membrane protein</topology>
    </subcellularLocation>
</comment>
<feature type="transmembrane region" description="Helical" evidence="6">
    <location>
        <begin position="192"/>
        <end position="213"/>
    </location>
</feature>
<feature type="transmembrane region" description="Helical" evidence="6">
    <location>
        <begin position="160"/>
        <end position="180"/>
    </location>
</feature>
<evidence type="ECO:0000256" key="2">
    <source>
        <dbReference type="ARBA" id="ARBA00007511"/>
    </source>
</evidence>
<feature type="transmembrane region" description="Helical" evidence="6">
    <location>
        <begin position="73"/>
        <end position="90"/>
    </location>
</feature>
<protein>
    <submittedName>
        <fullName evidence="7">TerC family protein</fullName>
    </submittedName>
</protein>
<evidence type="ECO:0000256" key="1">
    <source>
        <dbReference type="ARBA" id="ARBA00004141"/>
    </source>
</evidence>
<dbReference type="InterPro" id="IPR005496">
    <property type="entry name" value="Integral_membrane_TerC"/>
</dbReference>
<dbReference type="AlphaFoldDB" id="A0AAU0UN14"/>
<evidence type="ECO:0000313" key="7">
    <source>
        <dbReference type="EMBL" id="WRO21690.1"/>
    </source>
</evidence>
<proteinExistence type="inferred from homology"/>
<keyword evidence="4 6" id="KW-1133">Transmembrane helix</keyword>
<feature type="transmembrane region" description="Helical" evidence="6">
    <location>
        <begin position="102"/>
        <end position="127"/>
    </location>
</feature>
<gene>
    <name evidence="7" type="ORF">MFMK1_001501</name>
</gene>
<evidence type="ECO:0000256" key="3">
    <source>
        <dbReference type="ARBA" id="ARBA00022692"/>
    </source>
</evidence>
<dbReference type="RefSeq" id="WP_366924521.1">
    <property type="nucleotide sequence ID" value="NZ_CP121694.1"/>
</dbReference>
<dbReference type="Pfam" id="PF03741">
    <property type="entry name" value="TerC"/>
    <property type="match status" value="1"/>
</dbReference>
<name>A0AAU0UN14_9FIRM</name>
<feature type="transmembrane region" description="Helical" evidence="6">
    <location>
        <begin position="6"/>
        <end position="32"/>
    </location>
</feature>
<organism evidence="7 8">
    <name type="scientific">Metallumcola ferriviriculae</name>
    <dbReference type="NCBI Taxonomy" id="3039180"/>
    <lineage>
        <taxon>Bacteria</taxon>
        <taxon>Bacillati</taxon>
        <taxon>Bacillota</taxon>
        <taxon>Clostridia</taxon>
        <taxon>Neomoorellales</taxon>
        <taxon>Desulfitibacteraceae</taxon>
        <taxon>Metallumcola</taxon>
    </lineage>
</organism>
<evidence type="ECO:0000256" key="6">
    <source>
        <dbReference type="SAM" id="Phobius"/>
    </source>
</evidence>
<evidence type="ECO:0000313" key="8">
    <source>
        <dbReference type="Proteomes" id="UP001329915"/>
    </source>
</evidence>
<accession>A0AAU0UN14</accession>
<feature type="transmembrane region" description="Helical" evidence="6">
    <location>
        <begin position="44"/>
        <end position="67"/>
    </location>
</feature>
<dbReference type="KEGG" id="dbc:MFMK1_001501"/>
<comment type="similarity">
    <text evidence="2">Belongs to the TerC family.</text>
</comment>
<dbReference type="EMBL" id="CP121694">
    <property type="protein sequence ID" value="WRO21690.1"/>
    <property type="molecule type" value="Genomic_DNA"/>
</dbReference>
<dbReference type="PANTHER" id="PTHR30238:SF4">
    <property type="entry name" value="SLL1022 PROTEIN"/>
    <property type="match status" value="1"/>
</dbReference>
<keyword evidence="3 6" id="KW-0812">Transmembrane</keyword>
<evidence type="ECO:0000256" key="4">
    <source>
        <dbReference type="ARBA" id="ARBA00022989"/>
    </source>
</evidence>
<dbReference type="NCBIfam" id="TIGR03717">
    <property type="entry name" value="R_switched_YjbE"/>
    <property type="match status" value="1"/>
</dbReference>
<reference evidence="7 8" key="1">
    <citation type="submission" date="2023-04" db="EMBL/GenBank/DDBJ databases">
        <authorList>
            <person name="Hsu D."/>
        </authorList>
    </citation>
    <scope>NUCLEOTIDE SEQUENCE [LARGE SCALE GENOMIC DNA]</scope>
    <source>
        <strain evidence="7 8">MK1</strain>
    </source>
</reference>
<keyword evidence="8" id="KW-1185">Reference proteome</keyword>
<dbReference type="InterPro" id="IPR022301">
    <property type="entry name" value="Integral_membrane_YjbE"/>
</dbReference>
<feature type="transmembrane region" description="Helical" evidence="6">
    <location>
        <begin position="133"/>
        <end position="153"/>
    </location>
</feature>